<dbReference type="Gene3D" id="3.30.1490.430">
    <property type="match status" value="1"/>
</dbReference>
<keyword evidence="4" id="KW-1185">Reference proteome</keyword>
<evidence type="ECO:0000313" key="4">
    <source>
        <dbReference type="Proteomes" id="UP001529510"/>
    </source>
</evidence>
<name>A0ABD0NPW3_CIRMR</name>
<organism evidence="3 4">
    <name type="scientific">Cirrhinus mrigala</name>
    <name type="common">Mrigala</name>
    <dbReference type="NCBI Taxonomy" id="683832"/>
    <lineage>
        <taxon>Eukaryota</taxon>
        <taxon>Metazoa</taxon>
        <taxon>Chordata</taxon>
        <taxon>Craniata</taxon>
        <taxon>Vertebrata</taxon>
        <taxon>Euteleostomi</taxon>
        <taxon>Actinopterygii</taxon>
        <taxon>Neopterygii</taxon>
        <taxon>Teleostei</taxon>
        <taxon>Ostariophysi</taxon>
        <taxon>Cypriniformes</taxon>
        <taxon>Cyprinidae</taxon>
        <taxon>Labeoninae</taxon>
        <taxon>Labeonini</taxon>
        <taxon>Cirrhinus</taxon>
    </lineage>
</organism>
<protein>
    <submittedName>
        <fullName evidence="3">Uncharacterized protein</fullName>
    </submittedName>
</protein>
<reference evidence="3 4" key="1">
    <citation type="submission" date="2024-05" db="EMBL/GenBank/DDBJ databases">
        <title>Genome sequencing and assembly of Indian major carp, Cirrhinus mrigala (Hamilton, 1822).</title>
        <authorList>
            <person name="Mohindra V."/>
            <person name="Chowdhury L.M."/>
            <person name="Lal K."/>
            <person name="Jena J.K."/>
        </authorList>
    </citation>
    <scope>NUCLEOTIDE SEQUENCE [LARGE SCALE GENOMIC DNA]</scope>
    <source>
        <strain evidence="3">CM1030</strain>
        <tissue evidence="3">Blood</tissue>
    </source>
</reference>
<dbReference type="AlphaFoldDB" id="A0ABD0NPW3"/>
<feature type="non-terminal residue" evidence="3">
    <location>
        <position position="67"/>
    </location>
</feature>
<proteinExistence type="predicted"/>
<sequence>KSQHLFVVLNLSRVVLTAVCNSIQHPVTKEILFEFLDRCAQVQSRKHSADSELMPPPPPKRANHTIP</sequence>
<feature type="chain" id="PRO_5044820591" evidence="2">
    <location>
        <begin position="18"/>
        <end position="67"/>
    </location>
</feature>
<gene>
    <name evidence="3" type="ORF">M9458_039500</name>
</gene>
<keyword evidence="2" id="KW-0732">Signal</keyword>
<dbReference type="Proteomes" id="UP001529510">
    <property type="component" value="Unassembled WGS sequence"/>
</dbReference>
<evidence type="ECO:0000313" key="3">
    <source>
        <dbReference type="EMBL" id="KAL0163747.1"/>
    </source>
</evidence>
<feature type="non-terminal residue" evidence="3">
    <location>
        <position position="1"/>
    </location>
</feature>
<evidence type="ECO:0000256" key="2">
    <source>
        <dbReference type="SAM" id="SignalP"/>
    </source>
</evidence>
<comment type="caution">
    <text evidence="3">The sequence shown here is derived from an EMBL/GenBank/DDBJ whole genome shotgun (WGS) entry which is preliminary data.</text>
</comment>
<accession>A0ABD0NPW3</accession>
<feature type="region of interest" description="Disordered" evidence="1">
    <location>
        <begin position="46"/>
        <end position="67"/>
    </location>
</feature>
<evidence type="ECO:0000256" key="1">
    <source>
        <dbReference type="SAM" id="MobiDB-lite"/>
    </source>
</evidence>
<dbReference type="EMBL" id="JAMKFB020000020">
    <property type="protein sequence ID" value="KAL0163747.1"/>
    <property type="molecule type" value="Genomic_DNA"/>
</dbReference>
<feature type="signal peptide" evidence="2">
    <location>
        <begin position="1"/>
        <end position="17"/>
    </location>
</feature>